<gene>
    <name evidence="2" type="ORF">GCM10009759_53530</name>
</gene>
<accession>A0ABN2XH44</accession>
<protein>
    <submittedName>
        <fullName evidence="2">Uncharacterized protein</fullName>
    </submittedName>
</protein>
<proteinExistence type="predicted"/>
<dbReference type="Proteomes" id="UP001500897">
    <property type="component" value="Unassembled WGS sequence"/>
</dbReference>
<dbReference type="EMBL" id="BAAANS010000041">
    <property type="protein sequence ID" value="GAA2111491.1"/>
    <property type="molecule type" value="Genomic_DNA"/>
</dbReference>
<evidence type="ECO:0000313" key="3">
    <source>
        <dbReference type="Proteomes" id="UP001500897"/>
    </source>
</evidence>
<evidence type="ECO:0000256" key="1">
    <source>
        <dbReference type="SAM" id="MobiDB-lite"/>
    </source>
</evidence>
<sequence length="79" mass="8422">MRSWCRSMAASSSGRSSDWTPYARISMRRGYRRAPDGGGMTRPPGVVRSPRGDARVFGASGGGEVRGATGRQMTVSASR</sequence>
<name>A0ABN2XH44_9ACTN</name>
<reference evidence="2 3" key="1">
    <citation type="journal article" date="2019" name="Int. J. Syst. Evol. Microbiol.">
        <title>The Global Catalogue of Microorganisms (GCM) 10K type strain sequencing project: providing services to taxonomists for standard genome sequencing and annotation.</title>
        <authorList>
            <consortium name="The Broad Institute Genomics Platform"/>
            <consortium name="The Broad Institute Genome Sequencing Center for Infectious Disease"/>
            <person name="Wu L."/>
            <person name="Ma J."/>
        </authorList>
    </citation>
    <scope>NUCLEOTIDE SEQUENCE [LARGE SCALE GENOMIC DNA]</scope>
    <source>
        <strain evidence="2 3">JCM 14559</strain>
    </source>
</reference>
<keyword evidence="3" id="KW-1185">Reference proteome</keyword>
<comment type="caution">
    <text evidence="2">The sequence shown here is derived from an EMBL/GenBank/DDBJ whole genome shotgun (WGS) entry which is preliminary data.</text>
</comment>
<feature type="region of interest" description="Disordered" evidence="1">
    <location>
        <begin position="1"/>
        <end position="79"/>
    </location>
</feature>
<organism evidence="2 3">
    <name type="scientific">Kitasatospora saccharophila</name>
    <dbReference type="NCBI Taxonomy" id="407973"/>
    <lineage>
        <taxon>Bacteria</taxon>
        <taxon>Bacillati</taxon>
        <taxon>Actinomycetota</taxon>
        <taxon>Actinomycetes</taxon>
        <taxon>Kitasatosporales</taxon>
        <taxon>Streptomycetaceae</taxon>
        <taxon>Kitasatospora</taxon>
    </lineage>
</organism>
<evidence type="ECO:0000313" key="2">
    <source>
        <dbReference type="EMBL" id="GAA2111491.1"/>
    </source>
</evidence>
<feature type="compositionally biased region" description="Low complexity" evidence="1">
    <location>
        <begin position="1"/>
        <end position="17"/>
    </location>
</feature>